<organism evidence="3 4">
    <name type="scientific">Natronobacterium haloterrestre</name>
    <name type="common">Halobiforma haloterrestris</name>
    <dbReference type="NCBI Taxonomy" id="148448"/>
    <lineage>
        <taxon>Archaea</taxon>
        <taxon>Methanobacteriati</taxon>
        <taxon>Methanobacteriota</taxon>
        <taxon>Stenosarchaea group</taxon>
        <taxon>Halobacteria</taxon>
        <taxon>Halobacteriales</taxon>
        <taxon>Natrialbaceae</taxon>
        <taxon>Natronobacterium</taxon>
    </lineage>
</organism>
<sequence length="455" mass="48465">MGYNTTRRGALKRTGALTAVGLGGLAGCLDEQGGQAGGDPEDETITIGALQPVSGELEYYGQISLMGFYSGLAYKYGVDPIEDMTTGSYELDPDDGPTFEIIVEDTEFNPETAQNVAESLVVDEDVDLLFGASSSDSARRIIPNVVDEADVPFIIGPAADGDITVSSEHCHDLAFRASEHTAMDARAGGRYVAEQGDVSTVAIFAAEGAFGEGVANNYQEVLENQGVEVLEPRFVEAGYSEFEGMFDEAVEQGADGVVGGFTFITLPEFLPTAMSYDEIQAFGGFAALVTTQITGQTVEAVLGEDFTAEDIQDAGLGPFTTRYHWNQYDNPINDEFVDLHIDAYDQVPDLFSAGTFVGASALVQAIEESGSTEGEDIADAMHGMTVTDTPKGENAYTFQEHNNQAASEMTVAWPVPTSEEYEDTWDAAVMPGEPVETYAAEEVVVPAEDASCDLG</sequence>
<dbReference type="SUPFAM" id="SSF53822">
    <property type="entry name" value="Periplasmic binding protein-like I"/>
    <property type="match status" value="1"/>
</dbReference>
<name>A0A1I1FG02_NATHA</name>
<keyword evidence="1" id="KW-0732">Signal</keyword>
<dbReference type="EMBL" id="FOKW01000003">
    <property type="protein sequence ID" value="SFB97886.1"/>
    <property type="molecule type" value="Genomic_DNA"/>
</dbReference>
<reference evidence="4" key="1">
    <citation type="submission" date="2016-10" db="EMBL/GenBank/DDBJ databases">
        <authorList>
            <person name="Varghese N."/>
            <person name="Submissions S."/>
        </authorList>
    </citation>
    <scope>NUCLEOTIDE SEQUENCE [LARGE SCALE GENOMIC DNA]</scope>
    <source>
        <strain evidence="4">DSM 13078</strain>
    </source>
</reference>
<evidence type="ECO:0000313" key="3">
    <source>
        <dbReference type="EMBL" id="SFB97886.1"/>
    </source>
</evidence>
<evidence type="ECO:0000259" key="2">
    <source>
        <dbReference type="Pfam" id="PF13458"/>
    </source>
</evidence>
<protein>
    <submittedName>
        <fullName evidence="3">Amino acid/amide ABC transporter substrate-binding protein, HAAT family</fullName>
    </submittedName>
</protein>
<keyword evidence="4" id="KW-1185">Reference proteome</keyword>
<dbReference type="InterPro" id="IPR028081">
    <property type="entry name" value="Leu-bd"/>
</dbReference>
<dbReference type="InterPro" id="IPR028082">
    <property type="entry name" value="Peripla_BP_I"/>
</dbReference>
<accession>A0A1I1FG02</accession>
<dbReference type="InterPro" id="IPR051010">
    <property type="entry name" value="BCAA_transport"/>
</dbReference>
<dbReference type="PANTHER" id="PTHR30483">
    <property type="entry name" value="LEUCINE-SPECIFIC-BINDING PROTEIN"/>
    <property type="match status" value="1"/>
</dbReference>
<evidence type="ECO:0000313" key="4">
    <source>
        <dbReference type="Proteomes" id="UP000199161"/>
    </source>
</evidence>
<dbReference type="Gene3D" id="3.40.50.2300">
    <property type="match status" value="2"/>
</dbReference>
<dbReference type="Pfam" id="PF13458">
    <property type="entry name" value="Peripla_BP_6"/>
    <property type="match status" value="1"/>
</dbReference>
<feature type="domain" description="Leucine-binding protein" evidence="2">
    <location>
        <begin position="44"/>
        <end position="412"/>
    </location>
</feature>
<dbReference type="OrthoDB" id="199022at2157"/>
<dbReference type="Proteomes" id="UP000199161">
    <property type="component" value="Unassembled WGS sequence"/>
</dbReference>
<dbReference type="RefSeq" id="WP_089786941.1">
    <property type="nucleotide sequence ID" value="NZ_FOKW01000003.1"/>
</dbReference>
<dbReference type="PROSITE" id="PS51257">
    <property type="entry name" value="PROKAR_LIPOPROTEIN"/>
    <property type="match status" value="1"/>
</dbReference>
<gene>
    <name evidence="3" type="ORF">SAMN05444422_103325</name>
</gene>
<dbReference type="PANTHER" id="PTHR30483:SF6">
    <property type="entry name" value="PERIPLASMIC BINDING PROTEIN OF ABC TRANSPORTER FOR NATURAL AMINO ACIDS"/>
    <property type="match status" value="1"/>
</dbReference>
<proteinExistence type="predicted"/>
<evidence type="ECO:0000256" key="1">
    <source>
        <dbReference type="ARBA" id="ARBA00022729"/>
    </source>
</evidence>
<dbReference type="AlphaFoldDB" id="A0A1I1FG02"/>